<reference evidence="2" key="1">
    <citation type="submission" date="2022-04" db="EMBL/GenBank/DDBJ databases">
        <title>A functionally conserved STORR gene fusion in Papaver species that diverged 16.8 million years ago.</title>
        <authorList>
            <person name="Catania T."/>
        </authorList>
    </citation>
    <scope>NUCLEOTIDE SEQUENCE</scope>
    <source>
        <strain evidence="2">S-188037</strain>
    </source>
</reference>
<sequence>MKHNMINSFFLMVLVAIAGLQVSHAIRGHAVEDKIIKTVTVNPNIVQNLGADRDKDWVSDIVTRVVVEEFEEELEELDWTVENITPDTNFAFFRVIDINDLIDIRFKLRAIFEDALHVDLIEAFNEIYLHNIDTVGDLISAVKSALPKPKAN</sequence>
<evidence type="ECO:0000256" key="1">
    <source>
        <dbReference type="SAM" id="SignalP"/>
    </source>
</evidence>
<accession>A0AAD4SAA9</accession>
<name>A0AAD4SAA9_9MAGN</name>
<evidence type="ECO:0000313" key="3">
    <source>
        <dbReference type="Proteomes" id="UP001202328"/>
    </source>
</evidence>
<dbReference type="AlphaFoldDB" id="A0AAD4SAA9"/>
<gene>
    <name evidence="2" type="ORF">MKW98_008129</name>
</gene>
<protein>
    <submittedName>
        <fullName evidence="2">Uncharacterized protein</fullName>
    </submittedName>
</protein>
<proteinExistence type="predicted"/>
<feature type="signal peptide" evidence="1">
    <location>
        <begin position="1"/>
        <end position="25"/>
    </location>
</feature>
<keyword evidence="1" id="KW-0732">Signal</keyword>
<feature type="chain" id="PRO_5041949128" evidence="1">
    <location>
        <begin position="26"/>
        <end position="152"/>
    </location>
</feature>
<dbReference type="Proteomes" id="UP001202328">
    <property type="component" value="Unassembled WGS sequence"/>
</dbReference>
<dbReference type="EMBL" id="JAJJMB010012776">
    <property type="protein sequence ID" value="KAI3873477.1"/>
    <property type="molecule type" value="Genomic_DNA"/>
</dbReference>
<organism evidence="2 3">
    <name type="scientific">Papaver atlanticum</name>
    <dbReference type="NCBI Taxonomy" id="357466"/>
    <lineage>
        <taxon>Eukaryota</taxon>
        <taxon>Viridiplantae</taxon>
        <taxon>Streptophyta</taxon>
        <taxon>Embryophyta</taxon>
        <taxon>Tracheophyta</taxon>
        <taxon>Spermatophyta</taxon>
        <taxon>Magnoliopsida</taxon>
        <taxon>Ranunculales</taxon>
        <taxon>Papaveraceae</taxon>
        <taxon>Papaveroideae</taxon>
        <taxon>Papaver</taxon>
    </lineage>
</organism>
<keyword evidence="3" id="KW-1185">Reference proteome</keyword>
<comment type="caution">
    <text evidence="2">The sequence shown here is derived from an EMBL/GenBank/DDBJ whole genome shotgun (WGS) entry which is preliminary data.</text>
</comment>
<evidence type="ECO:0000313" key="2">
    <source>
        <dbReference type="EMBL" id="KAI3873477.1"/>
    </source>
</evidence>